<dbReference type="SUPFAM" id="SSF53448">
    <property type="entry name" value="Nucleotide-diphospho-sugar transferases"/>
    <property type="match status" value="1"/>
</dbReference>
<evidence type="ECO:0000256" key="1">
    <source>
        <dbReference type="SAM" id="Phobius"/>
    </source>
</evidence>
<proteinExistence type="predicted"/>
<keyword evidence="1" id="KW-1133">Transmembrane helix</keyword>
<dbReference type="Gene3D" id="3.90.550.10">
    <property type="entry name" value="Spore Coat Polysaccharide Biosynthesis Protein SpsA, Chain A"/>
    <property type="match status" value="1"/>
</dbReference>
<evidence type="ECO:0000313" key="2">
    <source>
        <dbReference type="EMBL" id="CAD9816320.1"/>
    </source>
</evidence>
<keyword evidence="1" id="KW-0472">Membrane</keyword>
<sequence>MKCRKISLLLAVSAAILIFIQIYQMLFFERYLRTLPGVTSDTSFAPPHTHDAKQQKETLPTVNVLYALSGNHTGLLSELEVALKSLLMNLPMQSNLHVHIMADKYGYNGLDEIFQRTEIQTWKTRKPVTIRTYNVQPNVEKWQREVIMALEPLGISTAHTFGTFFRLFFHDVIGADDDIEQVLYMDPDVVLMSNIESLFTGPTDPNILFQWGESQCAGFLLLNVRKQNQILSLAKGIDFGKLIKTPLIKGPPHDQFILKAINLTYPEKVGFIPREWDISIADGIWRDKKVFVEKHPEIGMIHFNGGWESKNAPFFQNHPFIVEDVHKKTTGLANYYVNMPWTWAKYFAKNQIDTGEEGYALQVNHGYYEKGGDDNDGNNNITTNSF</sequence>
<organism evidence="2">
    <name type="scientific">Attheya septentrionalis</name>
    <dbReference type="NCBI Taxonomy" id="420275"/>
    <lineage>
        <taxon>Eukaryota</taxon>
        <taxon>Sar</taxon>
        <taxon>Stramenopiles</taxon>
        <taxon>Ochrophyta</taxon>
        <taxon>Bacillariophyta</taxon>
        <taxon>Coscinodiscophyceae</taxon>
        <taxon>Chaetocerotophycidae</taxon>
        <taxon>Chaetocerotales</taxon>
        <taxon>Attheyaceae</taxon>
        <taxon>Attheya</taxon>
    </lineage>
</organism>
<dbReference type="InterPro" id="IPR029044">
    <property type="entry name" value="Nucleotide-diphossugar_trans"/>
</dbReference>
<reference evidence="2" key="1">
    <citation type="submission" date="2021-01" db="EMBL/GenBank/DDBJ databases">
        <authorList>
            <person name="Corre E."/>
            <person name="Pelletier E."/>
            <person name="Niang G."/>
            <person name="Scheremetjew M."/>
            <person name="Finn R."/>
            <person name="Kale V."/>
            <person name="Holt S."/>
            <person name="Cochrane G."/>
            <person name="Meng A."/>
            <person name="Brown T."/>
            <person name="Cohen L."/>
        </authorList>
    </citation>
    <scope>NUCLEOTIDE SEQUENCE</scope>
    <source>
        <strain evidence="2">CCMP2084</strain>
    </source>
</reference>
<evidence type="ECO:0008006" key="3">
    <source>
        <dbReference type="Google" id="ProtNLM"/>
    </source>
</evidence>
<dbReference type="EMBL" id="HBHQ01012262">
    <property type="protein sequence ID" value="CAD9816320.1"/>
    <property type="molecule type" value="Transcribed_RNA"/>
</dbReference>
<dbReference type="AlphaFoldDB" id="A0A7S2XQJ9"/>
<protein>
    <recommendedName>
        <fullName evidence="3">Glycosyltransferase family 8 protein</fullName>
    </recommendedName>
</protein>
<feature type="transmembrane region" description="Helical" evidence="1">
    <location>
        <begin position="7"/>
        <end position="26"/>
    </location>
</feature>
<name>A0A7S2XQJ9_9STRA</name>
<keyword evidence="1" id="KW-0812">Transmembrane</keyword>
<accession>A0A7S2XQJ9</accession>
<gene>
    <name evidence="2" type="ORF">ASEP1449_LOCUS8152</name>
</gene>